<accession>A0A8S5Q2D5</accession>
<evidence type="ECO:0000313" key="2">
    <source>
        <dbReference type="EMBL" id="DAE12985.1"/>
    </source>
</evidence>
<protein>
    <submittedName>
        <fullName evidence="2">Uncharacterized protein</fullName>
    </submittedName>
</protein>
<dbReference type="EMBL" id="BK015561">
    <property type="protein sequence ID" value="DAE12985.1"/>
    <property type="molecule type" value="Genomic_DNA"/>
</dbReference>
<evidence type="ECO:0000256" key="1">
    <source>
        <dbReference type="SAM" id="MobiDB-lite"/>
    </source>
</evidence>
<organism evidence="2">
    <name type="scientific">Myoviridae sp. ct2DO6</name>
    <dbReference type="NCBI Taxonomy" id="2825020"/>
    <lineage>
        <taxon>Viruses</taxon>
        <taxon>Duplodnaviria</taxon>
        <taxon>Heunggongvirae</taxon>
        <taxon>Uroviricota</taxon>
        <taxon>Caudoviricetes</taxon>
    </lineage>
</organism>
<sequence length="65" mass="7110">MCRLKGGAPKGAPPGHKRPQCGRFSASTKVHLFGALVTCQVVGFGWRPRRYKQIGAILGAPCRWF</sequence>
<feature type="region of interest" description="Disordered" evidence="1">
    <location>
        <begin position="1"/>
        <end position="20"/>
    </location>
</feature>
<name>A0A8S5Q2D5_9CAUD</name>
<reference evidence="2" key="1">
    <citation type="journal article" date="2021" name="Proc. Natl. Acad. Sci. U.S.A.">
        <title>A Catalog of Tens of Thousands of Viruses from Human Metagenomes Reveals Hidden Associations with Chronic Diseases.</title>
        <authorList>
            <person name="Tisza M.J."/>
            <person name="Buck C.B."/>
        </authorList>
    </citation>
    <scope>NUCLEOTIDE SEQUENCE</scope>
    <source>
        <strain evidence="2">Ct2DO6</strain>
    </source>
</reference>
<proteinExistence type="predicted"/>